<keyword evidence="2" id="KW-0732">Signal</keyword>
<dbReference type="OrthoDB" id="3729011at2"/>
<feature type="region of interest" description="Disordered" evidence="1">
    <location>
        <begin position="92"/>
        <end position="157"/>
    </location>
</feature>
<dbReference type="Pfam" id="PF18986">
    <property type="entry name" value="DUF5719"/>
    <property type="match status" value="1"/>
</dbReference>
<dbReference type="Proteomes" id="UP000297948">
    <property type="component" value="Unassembled WGS sequence"/>
</dbReference>
<reference evidence="3 4" key="1">
    <citation type="submission" date="2019-03" db="EMBL/GenBank/DDBJ databases">
        <authorList>
            <person name="Gonzalez-Pimentel J.L."/>
        </authorList>
    </citation>
    <scope>NUCLEOTIDE SEQUENCE [LARGE SCALE GENOMIC DNA]</scope>
    <source>
        <strain evidence="3 4">JCM 31289</strain>
    </source>
</reference>
<evidence type="ECO:0000256" key="1">
    <source>
        <dbReference type="SAM" id="MobiDB-lite"/>
    </source>
</evidence>
<keyword evidence="4" id="KW-1185">Reference proteome</keyword>
<organism evidence="3 4">
    <name type="scientific">Streptomyces palmae</name>
    <dbReference type="NCBI Taxonomy" id="1701085"/>
    <lineage>
        <taxon>Bacteria</taxon>
        <taxon>Bacillati</taxon>
        <taxon>Actinomycetota</taxon>
        <taxon>Actinomycetes</taxon>
        <taxon>Kitasatosporales</taxon>
        <taxon>Streptomycetaceae</taxon>
        <taxon>Streptomyces</taxon>
    </lineage>
</organism>
<dbReference type="AlphaFoldDB" id="A0A4Z0FT59"/>
<proteinExistence type="predicted"/>
<evidence type="ECO:0008006" key="5">
    <source>
        <dbReference type="Google" id="ProtNLM"/>
    </source>
</evidence>
<accession>A0A4Z0FT59</accession>
<feature type="chain" id="PRO_5021330125" description="Secreted protein" evidence="2">
    <location>
        <begin position="26"/>
        <end position="519"/>
    </location>
</feature>
<dbReference type="EMBL" id="SRID01000577">
    <property type="protein sequence ID" value="TGA85063.1"/>
    <property type="molecule type" value="Genomic_DNA"/>
</dbReference>
<sequence>MNRTTLSLIAAVAALAAVTGVAAVAGGTSDSGDGTRAAAATGLPVERSSLVCPSPSASDVASTTYTAFSPGWQGAKSAGAEQAAKGSARLLPAAGSADGSGPTDTDTDTETEGGSKGKRKATTGGAPMVPLEQPGTPVTDTAEGSGASALTGTADGRLAPGWTVQQTTTVDAGVGRGLLGTSCTAPDTDFWFPAASTASDRQDYIHLTNPDSGPAVVDLELFGADGEAGSSEAINVPGRSTVALLLSTLTKEPQINLTVHVTARAGRVGASVQAADTNLGGDWLPASADPAPSLVLPGIPADATGVRLVAFAPGEDADLKVRLSGPSGSITPAGNASLHVKGGMTAAVDLGDVTKGEPGSLILTSSDGQGTPVVAALRITRGKGDKQETAFIPAAPAIDTRGTVADNRAKGSTLTLTAPGETAKVRVTSSAATGGGSPASETYTIKAGTTIAKAPPRPSGGKGAFAVTVERLSGGPVHAARTLALTQDGLPMFTIQTLPDDRGTVAVPAAGQDLSLLNH</sequence>
<evidence type="ECO:0000313" key="3">
    <source>
        <dbReference type="EMBL" id="TGA85063.1"/>
    </source>
</evidence>
<name>A0A4Z0FT59_9ACTN</name>
<evidence type="ECO:0000256" key="2">
    <source>
        <dbReference type="SAM" id="SignalP"/>
    </source>
</evidence>
<feature type="signal peptide" evidence="2">
    <location>
        <begin position="1"/>
        <end position="25"/>
    </location>
</feature>
<comment type="caution">
    <text evidence="3">The sequence shown here is derived from an EMBL/GenBank/DDBJ whole genome shotgun (WGS) entry which is preliminary data.</text>
</comment>
<dbReference type="InterPro" id="IPR043777">
    <property type="entry name" value="DUF5719"/>
</dbReference>
<protein>
    <recommendedName>
        <fullName evidence="5">Secreted protein</fullName>
    </recommendedName>
</protein>
<evidence type="ECO:0000313" key="4">
    <source>
        <dbReference type="Proteomes" id="UP000297948"/>
    </source>
</evidence>
<dbReference type="RefSeq" id="WP_135342449.1">
    <property type="nucleotide sequence ID" value="NZ_JBHLTX010000068.1"/>
</dbReference>
<gene>
    <name evidence="3" type="ORF">E4099_31125</name>
</gene>